<dbReference type="GO" id="GO:0006355">
    <property type="term" value="P:regulation of DNA-templated transcription"/>
    <property type="evidence" value="ECO:0007669"/>
    <property type="project" value="TreeGrafter"/>
</dbReference>
<evidence type="ECO:0000256" key="6">
    <source>
        <dbReference type="PIRSR" id="PIRSR015894-2"/>
    </source>
</evidence>
<evidence type="ECO:0000259" key="10">
    <source>
        <dbReference type="Pfam" id="PF17286"/>
    </source>
</evidence>
<keyword evidence="3 4" id="KW-0949">S-adenosyl-L-methionine</keyword>
<dbReference type="Pfam" id="PF17285">
    <property type="entry name" value="PRMT5_TIM"/>
    <property type="match status" value="1"/>
</dbReference>
<organism evidence="11 12">
    <name type="scientific">Taphrina deformans (strain PYCC 5710 / ATCC 11124 / CBS 356.35 / IMI 108563 / JCM 9778 / NBRC 8474)</name>
    <name type="common">Peach leaf curl fungus</name>
    <name type="synonym">Lalaria deformans</name>
    <dbReference type="NCBI Taxonomy" id="1097556"/>
    <lineage>
        <taxon>Eukaryota</taxon>
        <taxon>Fungi</taxon>
        <taxon>Dikarya</taxon>
        <taxon>Ascomycota</taxon>
        <taxon>Taphrinomycotina</taxon>
        <taxon>Taphrinomycetes</taxon>
        <taxon>Taphrinales</taxon>
        <taxon>Taphrinaceae</taxon>
        <taxon>Taphrina</taxon>
    </lineage>
</organism>
<gene>
    <name evidence="11" type="ORF">TAPDE_002103</name>
</gene>
<dbReference type="GO" id="GO:0005634">
    <property type="term" value="C:nucleus"/>
    <property type="evidence" value="ECO:0007669"/>
    <property type="project" value="TreeGrafter"/>
</dbReference>
<dbReference type="STRING" id="1097556.R4X929"/>
<dbReference type="InterPro" id="IPR035075">
    <property type="entry name" value="PRMT5"/>
</dbReference>
<protein>
    <recommendedName>
        <fullName evidence="4">Protein arginine N-methyltransferase</fullName>
    </recommendedName>
</protein>
<feature type="active site" description="Proton donor/acceptor" evidence="5">
    <location>
        <position position="382"/>
    </location>
</feature>
<dbReference type="InterPro" id="IPR029063">
    <property type="entry name" value="SAM-dependent_MTases_sf"/>
</dbReference>
<dbReference type="PROSITE" id="PS51678">
    <property type="entry name" value="SAM_MT_PRMT"/>
    <property type="match status" value="1"/>
</dbReference>
<dbReference type="GO" id="GO:0005829">
    <property type="term" value="C:cytosol"/>
    <property type="evidence" value="ECO:0007669"/>
    <property type="project" value="TreeGrafter"/>
</dbReference>
<dbReference type="GO" id="GO:0016274">
    <property type="term" value="F:protein-arginine N-methyltransferase activity"/>
    <property type="evidence" value="ECO:0007669"/>
    <property type="project" value="InterPro"/>
</dbReference>
<keyword evidence="1 4" id="KW-0489">Methyltransferase</keyword>
<dbReference type="eggNOG" id="KOG0822">
    <property type="taxonomic scope" value="Eukaryota"/>
</dbReference>
<feature type="binding site" evidence="6">
    <location>
        <begin position="366"/>
        <end position="367"/>
    </location>
    <ligand>
        <name>S-adenosyl-L-methionine</name>
        <dbReference type="ChEBI" id="CHEBI:59789"/>
    </ligand>
</feature>
<dbReference type="PANTHER" id="PTHR10738:SF0">
    <property type="entry name" value="PROTEIN ARGININE N-METHYLTRANSFERASE 5"/>
    <property type="match status" value="1"/>
</dbReference>
<dbReference type="Gene3D" id="2.70.160.11">
    <property type="entry name" value="Hnrnp arginine n-methyltransferase1"/>
    <property type="match status" value="1"/>
</dbReference>
<evidence type="ECO:0000256" key="5">
    <source>
        <dbReference type="PIRSR" id="PIRSR015894-1"/>
    </source>
</evidence>
<feature type="binding site" evidence="6">
    <location>
        <position position="276"/>
    </location>
    <ligand>
        <name>S-adenosyl-L-methionine</name>
        <dbReference type="ChEBI" id="CHEBI:59789"/>
    </ligand>
</feature>
<dbReference type="GO" id="GO:0032259">
    <property type="term" value="P:methylation"/>
    <property type="evidence" value="ECO:0007669"/>
    <property type="project" value="UniProtKB-KW"/>
</dbReference>
<dbReference type="InterPro" id="IPR035247">
    <property type="entry name" value="PRMT5_TIM"/>
</dbReference>
<dbReference type="InterPro" id="IPR035248">
    <property type="entry name" value="PRMT5_C"/>
</dbReference>
<feature type="domain" description="PRMT5 arginine-N-methyltransferase" evidence="8">
    <location>
        <begin position="250"/>
        <end position="412"/>
    </location>
</feature>
<feature type="site" description="Critical for specifying symmetric addition of methyl groups" evidence="7">
    <location>
        <position position="279"/>
    </location>
</feature>
<dbReference type="Pfam" id="PF05185">
    <property type="entry name" value="PRMT5"/>
    <property type="match status" value="1"/>
</dbReference>
<dbReference type="Gene3D" id="3.40.50.150">
    <property type="entry name" value="Vaccinia Virus protein VP39"/>
    <property type="match status" value="1"/>
</dbReference>
<dbReference type="PIRSF" id="PIRSF015894">
    <property type="entry name" value="Skb1_MeTrfase"/>
    <property type="match status" value="1"/>
</dbReference>
<evidence type="ECO:0000256" key="3">
    <source>
        <dbReference type="ARBA" id="ARBA00022691"/>
    </source>
</evidence>
<keyword evidence="12" id="KW-1185">Reference proteome</keyword>
<dbReference type="SUPFAM" id="SSF53335">
    <property type="entry name" value="S-adenosyl-L-methionine-dependent methyltransferases"/>
    <property type="match status" value="1"/>
</dbReference>
<comment type="similarity">
    <text evidence="4">Belongs to the class I-like SAM-binding methyltransferase superfamily.</text>
</comment>
<dbReference type="EMBL" id="CAHR02000072">
    <property type="protein sequence ID" value="CCG82158.1"/>
    <property type="molecule type" value="Genomic_DNA"/>
</dbReference>
<dbReference type="PANTHER" id="PTHR10738">
    <property type="entry name" value="PROTEIN ARGININE N-METHYLTRANSFERASE 5"/>
    <property type="match status" value="1"/>
</dbReference>
<evidence type="ECO:0000259" key="9">
    <source>
        <dbReference type="Pfam" id="PF17285"/>
    </source>
</evidence>
<dbReference type="InterPro" id="IPR007857">
    <property type="entry name" value="Arg_MeTrfase_PRMT5"/>
</dbReference>
<evidence type="ECO:0000256" key="1">
    <source>
        <dbReference type="ARBA" id="ARBA00022603"/>
    </source>
</evidence>
<dbReference type="InterPro" id="IPR025799">
    <property type="entry name" value="Arg_MeTrfase"/>
</dbReference>
<dbReference type="OrthoDB" id="1368803at2759"/>
<dbReference type="CDD" id="cd02440">
    <property type="entry name" value="AdoMet_MTases"/>
    <property type="match status" value="1"/>
</dbReference>
<dbReference type="Proteomes" id="UP000013776">
    <property type="component" value="Unassembled WGS sequence"/>
</dbReference>
<accession>R4X929</accession>
<proteinExistence type="inferred from homology"/>
<reference evidence="11 12" key="1">
    <citation type="journal article" date="2013" name="MBio">
        <title>Genome sequencing of the plant pathogen Taphrina deformans, the causal agent of peach leaf curl.</title>
        <authorList>
            <person name="Cisse O.H."/>
            <person name="Almeida J.M.G.C.F."/>
            <person name="Fonseca A."/>
            <person name="Kumar A.A."/>
            <person name="Salojaervi J."/>
            <person name="Overmyer K."/>
            <person name="Hauser P.M."/>
            <person name="Pagni M."/>
        </authorList>
    </citation>
    <scope>NUCLEOTIDE SEQUENCE [LARGE SCALE GENOMIC DNA]</scope>
    <source>
        <strain evidence="12">PYCC 5710 / ATCC 11124 / CBS 356.35 / IMI 108563 / JCM 9778 / NBRC 8474</strain>
    </source>
</reference>
<evidence type="ECO:0000313" key="11">
    <source>
        <dbReference type="EMBL" id="CCG82158.1"/>
    </source>
</evidence>
<feature type="binding site" evidence="6">
    <location>
        <position position="339"/>
    </location>
    <ligand>
        <name>S-adenosyl-L-methionine</name>
        <dbReference type="ChEBI" id="CHEBI:59789"/>
    </ligand>
</feature>
<feature type="binding site" evidence="6">
    <location>
        <begin position="285"/>
        <end position="286"/>
    </location>
    <ligand>
        <name>S-adenosyl-L-methionine</name>
        <dbReference type="ChEBI" id="CHEBI:59789"/>
    </ligand>
</feature>
<evidence type="ECO:0000313" key="12">
    <source>
        <dbReference type="Proteomes" id="UP000013776"/>
    </source>
</evidence>
<evidence type="ECO:0000256" key="2">
    <source>
        <dbReference type="ARBA" id="ARBA00022679"/>
    </source>
</evidence>
<dbReference type="Pfam" id="PF17286">
    <property type="entry name" value="PRMT5_C"/>
    <property type="match status" value="1"/>
</dbReference>
<sequence length="595" mass="66759">MDLTKLSDIGVVSTDHLESLVSRGYAFNALEVSHESEIDAPGLALVQVDDLHSIDSLIRQDSVTKFELDIGWTQYQSINSVVIRGPIIQQHALVYAQSIAPILKTHPYLELSILLPLCPTPLIGEVADNDDNTLATWEIWDTIRSVCEYSSRLHVALEIPTRLPSLDTQSRWLSEDVRQLFLSASVFLVNNKGYPVLPKAHQAYVQAACKFGPTIVLQDIDKHQRLGGDDAYLQYMRYILKNAPAPSVAETIAPGYQDFLQQPLQPLQDNLSSSTYEVFERDPVKYAQYEKAIFHALSDRPRGQQTFVAVVGAGRGPLVDCCLRAADDSDTPIVLFAIEKNPHAVQGLRRRMKNEWKGKVTLVETDMRHWQPEEYVDILVSELLGSFGDNELSPECLDGVQHVLNPASGVSIPSRYTPFISPLMTPKIYQGLRHSSAEAKETPYVVLLSQCSLLSPTFEPLWHFHHPCDQSGSSEDRQLRNKRYGRATFHCESKGVCHGVAGYFESILYGDVELSTVPDTIDTKSPDMVSWFPIFFPLTKPLFVPADASAEVHFWRETDGRKVWYEYLVEIWLGDVKISTSDLINQRGTKSSIGL</sequence>
<dbReference type="AlphaFoldDB" id="R4X929"/>
<evidence type="ECO:0000256" key="7">
    <source>
        <dbReference type="PIRSR" id="PIRSR015894-3"/>
    </source>
</evidence>
<comment type="caution">
    <text evidence="11">The sequence shown here is derived from an EMBL/GenBank/DDBJ whole genome shotgun (WGS) entry which is preliminary data.</text>
</comment>
<feature type="domain" description="PRMT5 TIM barrel" evidence="9">
    <location>
        <begin position="50"/>
        <end position="242"/>
    </location>
</feature>
<dbReference type="Gene3D" id="3.20.20.150">
    <property type="entry name" value="Divalent-metal-dependent TIM barrel enzymes"/>
    <property type="match status" value="1"/>
</dbReference>
<name>R4X929_TAPDE</name>
<keyword evidence="2 4" id="KW-0808">Transferase</keyword>
<feature type="domain" description="PRMT5 oligomerisation" evidence="10">
    <location>
        <begin position="416"/>
        <end position="593"/>
    </location>
</feature>
<evidence type="ECO:0000259" key="8">
    <source>
        <dbReference type="Pfam" id="PF05185"/>
    </source>
</evidence>
<evidence type="ECO:0000256" key="4">
    <source>
        <dbReference type="PIRNR" id="PIRNR015894"/>
    </source>
</evidence>
<dbReference type="VEuPathDB" id="FungiDB:TAPDE_002103"/>
<feature type="active site" description="Proton donor/acceptor" evidence="5">
    <location>
        <position position="391"/>
    </location>
</feature>